<organism evidence="2 3">
    <name type="scientific">Eiseniibacteriota bacterium</name>
    <dbReference type="NCBI Taxonomy" id="2212470"/>
    <lineage>
        <taxon>Bacteria</taxon>
        <taxon>Candidatus Eiseniibacteriota</taxon>
    </lineage>
</organism>
<dbReference type="Pfam" id="PF11412">
    <property type="entry name" value="DsbD_N"/>
    <property type="match status" value="1"/>
</dbReference>
<dbReference type="PROSITE" id="PS51257">
    <property type="entry name" value="PROKAR_LIPOPROTEIN"/>
    <property type="match status" value="1"/>
</dbReference>
<sequence length="299" mass="31719">MPSRGSELGLQSTSRGSRHSRRIGGGILCLGVVSCAFTGVTSLAHAEAPLGSGSTSGIGAGPHVQVEWVAESPLVPGQTTRTAVLFTIEDGWHTYGQAENDTGFPARFEPVLPPGITLVGEAWPTPERHASPGDILDHIYEDQVAIFLDLSTAPDLEPGDVELGLGINWLVCREACVFEGDSLGVTWKVATPKDSPPPTSVAYQAAVPFLAKIPVPLPVDTDIQIEVIPGATREMKIRVPEAKQIAFLPAPNAARPENPIEDAFARGNKLDIRFAPDAGDVTGTLVVERAGQFEYYAIP</sequence>
<dbReference type="AlphaFoldDB" id="A0A956NE64"/>
<feature type="domain" description="Thiol:disulfide interchange protein DsbD N-terminal" evidence="1">
    <location>
        <begin position="72"/>
        <end position="179"/>
    </location>
</feature>
<evidence type="ECO:0000313" key="3">
    <source>
        <dbReference type="Proteomes" id="UP000739538"/>
    </source>
</evidence>
<comment type="caution">
    <text evidence="2">The sequence shown here is derived from an EMBL/GenBank/DDBJ whole genome shotgun (WGS) entry which is preliminary data.</text>
</comment>
<accession>A0A956NE64</accession>
<reference evidence="2" key="2">
    <citation type="journal article" date="2021" name="Microbiome">
        <title>Successional dynamics and alternative stable states in a saline activated sludge microbial community over 9 years.</title>
        <authorList>
            <person name="Wang Y."/>
            <person name="Ye J."/>
            <person name="Ju F."/>
            <person name="Liu L."/>
            <person name="Boyd J.A."/>
            <person name="Deng Y."/>
            <person name="Parks D.H."/>
            <person name="Jiang X."/>
            <person name="Yin X."/>
            <person name="Woodcroft B.J."/>
            <person name="Tyson G.W."/>
            <person name="Hugenholtz P."/>
            <person name="Polz M.F."/>
            <person name="Zhang T."/>
        </authorList>
    </citation>
    <scope>NUCLEOTIDE SEQUENCE</scope>
    <source>
        <strain evidence="2">HKST-UBA02</strain>
    </source>
</reference>
<evidence type="ECO:0000259" key="1">
    <source>
        <dbReference type="Pfam" id="PF11412"/>
    </source>
</evidence>
<name>A0A956NE64_UNCEI</name>
<dbReference type="Proteomes" id="UP000739538">
    <property type="component" value="Unassembled WGS sequence"/>
</dbReference>
<gene>
    <name evidence="2" type="ORF">KDA27_10220</name>
</gene>
<reference evidence="2" key="1">
    <citation type="submission" date="2020-04" db="EMBL/GenBank/DDBJ databases">
        <authorList>
            <person name="Zhang T."/>
        </authorList>
    </citation>
    <scope>NUCLEOTIDE SEQUENCE</scope>
    <source>
        <strain evidence="2">HKST-UBA02</strain>
    </source>
</reference>
<dbReference type="EMBL" id="JAGQHS010000044">
    <property type="protein sequence ID" value="MCA9756168.1"/>
    <property type="molecule type" value="Genomic_DNA"/>
</dbReference>
<evidence type="ECO:0000313" key="2">
    <source>
        <dbReference type="EMBL" id="MCA9756168.1"/>
    </source>
</evidence>
<protein>
    <recommendedName>
        <fullName evidence="1">Thiol:disulfide interchange protein DsbD N-terminal domain-containing protein</fullName>
    </recommendedName>
</protein>
<dbReference type="InterPro" id="IPR028250">
    <property type="entry name" value="DsbDN"/>
</dbReference>
<proteinExistence type="predicted"/>